<evidence type="ECO:0000313" key="1">
    <source>
        <dbReference type="EMBL" id="ENX55954.1"/>
    </source>
</evidence>
<sequence length="82" mass="9878">MSIILILRSFVNKEILKKTKFLVFIVYLCSCTSIEENQQGRYFTHIINQYFGEYQPNEKNWVDKPESKYSITKIKKIKSFFK</sequence>
<dbReference type="EMBL" id="APRN01000038">
    <property type="protein sequence ID" value="ENX55954.1"/>
    <property type="molecule type" value="Genomic_DNA"/>
</dbReference>
<dbReference type="AlphaFoldDB" id="N9RDA5"/>
<proteinExistence type="predicted"/>
<dbReference type="HOGENOM" id="CLU_2550635_0_0_6"/>
<dbReference type="RefSeq" id="WP_005204645.1">
    <property type="nucleotide sequence ID" value="NZ_KB850072.1"/>
</dbReference>
<reference evidence="1 2" key="1">
    <citation type="submission" date="2013-02" db="EMBL/GenBank/DDBJ databases">
        <title>The Genome Sequence of Acinetobacter sp. CIP 70.18.</title>
        <authorList>
            <consortium name="The Broad Institute Genome Sequencing Platform"/>
            <consortium name="The Broad Institute Genome Sequencing Center for Infectious Disease"/>
            <person name="Cerqueira G."/>
            <person name="Feldgarden M."/>
            <person name="Courvalin P."/>
            <person name="Perichon B."/>
            <person name="Grillot-Courvalin C."/>
            <person name="Clermont D."/>
            <person name="Rocha E."/>
            <person name="Yoon E.-J."/>
            <person name="Nemec A."/>
            <person name="Walker B."/>
            <person name="Young S.K."/>
            <person name="Zeng Q."/>
            <person name="Gargeya S."/>
            <person name="Fitzgerald M."/>
            <person name="Haas B."/>
            <person name="Abouelleil A."/>
            <person name="Alvarado L."/>
            <person name="Arachchi H.M."/>
            <person name="Berlin A.M."/>
            <person name="Chapman S.B."/>
            <person name="Dewar J."/>
            <person name="Goldberg J."/>
            <person name="Griggs A."/>
            <person name="Gujja S."/>
            <person name="Hansen M."/>
            <person name="Howarth C."/>
            <person name="Imamovic A."/>
            <person name="Larimer J."/>
            <person name="McCowan C."/>
            <person name="Murphy C."/>
            <person name="Neiman D."/>
            <person name="Pearson M."/>
            <person name="Priest M."/>
            <person name="Roberts A."/>
            <person name="Saif S."/>
            <person name="Shea T."/>
            <person name="Sisk P."/>
            <person name="Sykes S."/>
            <person name="Wortman J."/>
            <person name="Nusbaum C."/>
            <person name="Birren B."/>
        </authorList>
    </citation>
    <scope>NUCLEOTIDE SEQUENCE [LARGE SCALE GENOMIC DNA]</scope>
    <source>
        <strain evidence="1 2">CIP 70.18</strain>
    </source>
</reference>
<protein>
    <submittedName>
        <fullName evidence="1">Uncharacterized protein</fullName>
    </submittedName>
</protein>
<evidence type="ECO:0000313" key="2">
    <source>
        <dbReference type="Proteomes" id="UP000013084"/>
    </source>
</evidence>
<accession>N9RDA5</accession>
<name>N9RDA5_9GAMM</name>
<gene>
    <name evidence="1" type="ORF">F902_03049</name>
</gene>
<organism evidence="1 2">
    <name type="scientific">Acinetobacter higginsii</name>
    <dbReference type="NCBI Taxonomy" id="70347"/>
    <lineage>
        <taxon>Bacteria</taxon>
        <taxon>Pseudomonadati</taxon>
        <taxon>Pseudomonadota</taxon>
        <taxon>Gammaproteobacteria</taxon>
        <taxon>Moraxellales</taxon>
        <taxon>Moraxellaceae</taxon>
        <taxon>Acinetobacter</taxon>
    </lineage>
</organism>
<comment type="caution">
    <text evidence="1">The sequence shown here is derived from an EMBL/GenBank/DDBJ whole genome shotgun (WGS) entry which is preliminary data.</text>
</comment>
<keyword evidence="2" id="KW-1185">Reference proteome</keyword>
<dbReference type="Proteomes" id="UP000013084">
    <property type="component" value="Unassembled WGS sequence"/>
</dbReference>